<protein>
    <submittedName>
        <fullName evidence="1">Uncharacterized protein</fullName>
    </submittedName>
</protein>
<accession>A0ACC0VI91</accession>
<name>A0ACC0VI91_9STRA</name>
<organism evidence="1 2">
    <name type="scientific">Peronosclerospora sorghi</name>
    <dbReference type="NCBI Taxonomy" id="230839"/>
    <lineage>
        <taxon>Eukaryota</taxon>
        <taxon>Sar</taxon>
        <taxon>Stramenopiles</taxon>
        <taxon>Oomycota</taxon>
        <taxon>Peronosporomycetes</taxon>
        <taxon>Peronosporales</taxon>
        <taxon>Peronosporaceae</taxon>
        <taxon>Peronosclerospora</taxon>
    </lineage>
</organism>
<dbReference type="EMBL" id="CM047587">
    <property type="protein sequence ID" value="KAI9906205.1"/>
    <property type="molecule type" value="Genomic_DNA"/>
</dbReference>
<evidence type="ECO:0000313" key="1">
    <source>
        <dbReference type="EMBL" id="KAI9906205.1"/>
    </source>
</evidence>
<gene>
    <name evidence="1" type="ORF">PsorP6_002858</name>
</gene>
<keyword evidence="2" id="KW-1185">Reference proteome</keyword>
<evidence type="ECO:0000313" key="2">
    <source>
        <dbReference type="Proteomes" id="UP001163321"/>
    </source>
</evidence>
<reference evidence="1 2" key="1">
    <citation type="journal article" date="2022" name="bioRxiv">
        <title>The genome of the oomycete Peronosclerospora sorghi, a cosmopolitan pathogen of maize and sorghum, is inflated with dispersed pseudogenes.</title>
        <authorList>
            <person name="Fletcher K."/>
            <person name="Martin F."/>
            <person name="Isakeit T."/>
            <person name="Cavanaugh K."/>
            <person name="Magill C."/>
            <person name="Michelmore R."/>
        </authorList>
    </citation>
    <scope>NUCLEOTIDE SEQUENCE [LARGE SCALE GENOMIC DNA]</scope>
    <source>
        <strain evidence="1">P6</strain>
    </source>
</reference>
<comment type="caution">
    <text evidence="1">The sequence shown here is derived from an EMBL/GenBank/DDBJ whole genome shotgun (WGS) entry which is preliminary data.</text>
</comment>
<sequence>MRSGVNVITHVNSYNEDVRNVVRGVECLGRDERIELNLDEITDPELARNNVLEILQSQRSNVLRIGSGKKGSPWSSD</sequence>
<dbReference type="Proteomes" id="UP001163321">
    <property type="component" value="Chromosome 8"/>
</dbReference>
<proteinExistence type="predicted"/>